<sequence>MAKPCTATTDQIEIVVQSFVSEPLIVRLWNETGQQSITHYFGYCGSKNTFISKRNDCMSGKWKFDVCRLFGKQPNVVESQRILLDGIGCLYFTIEADLRLHLQQQLWLRVAHKSSHREPILLEQATENDEIIKVT</sequence>
<dbReference type="Proteomes" id="UP000031036">
    <property type="component" value="Unassembled WGS sequence"/>
</dbReference>
<evidence type="ECO:0000313" key="2">
    <source>
        <dbReference type="Proteomes" id="UP000031036"/>
    </source>
</evidence>
<name>A0A0B2UQM8_TOXCA</name>
<organism evidence="1 2">
    <name type="scientific">Toxocara canis</name>
    <name type="common">Canine roundworm</name>
    <dbReference type="NCBI Taxonomy" id="6265"/>
    <lineage>
        <taxon>Eukaryota</taxon>
        <taxon>Metazoa</taxon>
        <taxon>Ecdysozoa</taxon>
        <taxon>Nematoda</taxon>
        <taxon>Chromadorea</taxon>
        <taxon>Rhabditida</taxon>
        <taxon>Spirurina</taxon>
        <taxon>Ascaridomorpha</taxon>
        <taxon>Ascaridoidea</taxon>
        <taxon>Toxocaridae</taxon>
        <taxon>Toxocara</taxon>
    </lineage>
</organism>
<evidence type="ECO:0000313" key="1">
    <source>
        <dbReference type="EMBL" id="KHN71220.1"/>
    </source>
</evidence>
<keyword evidence="2" id="KW-1185">Reference proteome</keyword>
<dbReference type="AlphaFoldDB" id="A0A0B2UQM8"/>
<reference evidence="1 2" key="1">
    <citation type="submission" date="2014-11" db="EMBL/GenBank/DDBJ databases">
        <title>Genetic blueprint of the zoonotic pathogen Toxocara canis.</title>
        <authorList>
            <person name="Zhu X.-Q."/>
            <person name="Korhonen P.K."/>
            <person name="Cai H."/>
            <person name="Young N.D."/>
            <person name="Nejsum P."/>
            <person name="von Samson-Himmelstjerna G."/>
            <person name="Boag P.R."/>
            <person name="Tan P."/>
            <person name="Li Q."/>
            <person name="Min J."/>
            <person name="Yang Y."/>
            <person name="Wang X."/>
            <person name="Fang X."/>
            <person name="Hall R.S."/>
            <person name="Hofmann A."/>
            <person name="Sternberg P.W."/>
            <person name="Jex A.R."/>
            <person name="Gasser R.B."/>
        </authorList>
    </citation>
    <scope>NUCLEOTIDE SEQUENCE [LARGE SCALE GENOMIC DNA]</scope>
    <source>
        <strain evidence="1">PN_DK_2014</strain>
    </source>
</reference>
<gene>
    <name evidence="1" type="ORF">Tcan_08107</name>
</gene>
<proteinExistence type="predicted"/>
<comment type="caution">
    <text evidence="1">The sequence shown here is derived from an EMBL/GenBank/DDBJ whole genome shotgun (WGS) entry which is preliminary data.</text>
</comment>
<accession>A0A0B2UQM8</accession>
<protein>
    <submittedName>
        <fullName evidence="1">Uncharacterized protein</fullName>
    </submittedName>
</protein>
<dbReference type="EMBL" id="JPKZ01022562">
    <property type="protein sequence ID" value="KHN71220.1"/>
    <property type="molecule type" value="Genomic_DNA"/>
</dbReference>